<evidence type="ECO:0000256" key="2">
    <source>
        <dbReference type="ARBA" id="ARBA00022475"/>
    </source>
</evidence>
<gene>
    <name evidence="7" type="primary">potA</name>
    <name evidence="9" type="ORF">NGM99_11975</name>
</gene>
<protein>
    <recommendedName>
        <fullName evidence="7">Spermidine/putrescine import ATP-binding protein PotA</fullName>
        <ecNumber evidence="7">7.6.2.11</ecNumber>
    </recommendedName>
</protein>
<dbReference type="RefSeq" id="WP_252819149.1">
    <property type="nucleotide sequence ID" value="NZ_JAMXQS010000005.1"/>
</dbReference>
<proteinExistence type="inferred from homology"/>
<comment type="subunit">
    <text evidence="7">The complex is composed of two ATP-binding proteins (PotA), two transmembrane proteins (PotB and PotC) and a solute-binding protein (PotD).</text>
</comment>
<evidence type="ECO:0000259" key="8">
    <source>
        <dbReference type="PROSITE" id="PS50893"/>
    </source>
</evidence>
<evidence type="ECO:0000313" key="10">
    <source>
        <dbReference type="Proteomes" id="UP001205906"/>
    </source>
</evidence>
<dbReference type="GO" id="GO:0005524">
    <property type="term" value="F:ATP binding"/>
    <property type="evidence" value="ECO:0007669"/>
    <property type="project" value="UniProtKB-KW"/>
</dbReference>
<comment type="catalytic activity">
    <reaction evidence="7">
        <text>ATP + H2O + polyamine-[polyamine-binding protein]Side 1 = ADP + phosphate + polyamineSide 2 + [polyamine-binding protein]Side 1.</text>
        <dbReference type="EC" id="7.6.2.11"/>
    </reaction>
</comment>
<keyword evidence="3 7" id="KW-0547">Nucleotide-binding</keyword>
<organism evidence="9 10">
    <name type="scientific">Mesorhizobium liriopis</name>
    <dbReference type="NCBI Taxonomy" id="2953882"/>
    <lineage>
        <taxon>Bacteria</taxon>
        <taxon>Pseudomonadati</taxon>
        <taxon>Pseudomonadota</taxon>
        <taxon>Alphaproteobacteria</taxon>
        <taxon>Hyphomicrobiales</taxon>
        <taxon>Phyllobacteriaceae</taxon>
        <taxon>Mesorhizobium</taxon>
    </lineage>
</organism>
<comment type="similarity">
    <text evidence="7">Belongs to the ABC transporter superfamily. Spermidine/putrescine importer (TC 3.A.1.11.1) family.</text>
</comment>
<keyword evidence="10" id="KW-1185">Reference proteome</keyword>
<evidence type="ECO:0000256" key="7">
    <source>
        <dbReference type="RuleBase" id="RU364083"/>
    </source>
</evidence>
<dbReference type="Gene3D" id="3.40.50.300">
    <property type="entry name" value="P-loop containing nucleotide triphosphate hydrolases"/>
    <property type="match status" value="1"/>
</dbReference>
<keyword evidence="5 7" id="KW-1278">Translocase</keyword>
<dbReference type="EC" id="7.6.2.11" evidence="7"/>
<evidence type="ECO:0000256" key="6">
    <source>
        <dbReference type="ARBA" id="ARBA00023136"/>
    </source>
</evidence>
<dbReference type="PANTHER" id="PTHR42781">
    <property type="entry name" value="SPERMIDINE/PUTRESCINE IMPORT ATP-BINDING PROTEIN POTA"/>
    <property type="match status" value="1"/>
</dbReference>
<dbReference type="PROSITE" id="PS00211">
    <property type="entry name" value="ABC_TRANSPORTER_1"/>
    <property type="match status" value="1"/>
</dbReference>
<dbReference type="Pfam" id="PF08402">
    <property type="entry name" value="TOBE_2"/>
    <property type="match status" value="1"/>
</dbReference>
<dbReference type="SUPFAM" id="SSF52540">
    <property type="entry name" value="P-loop containing nucleoside triphosphate hydrolases"/>
    <property type="match status" value="1"/>
</dbReference>
<dbReference type="PANTHER" id="PTHR42781:SF4">
    <property type="entry name" value="SPERMIDINE_PUTRESCINE IMPORT ATP-BINDING PROTEIN POTA"/>
    <property type="match status" value="1"/>
</dbReference>
<keyword evidence="2 7" id="KW-1003">Cell membrane</keyword>
<dbReference type="Pfam" id="PF00005">
    <property type="entry name" value="ABC_tran"/>
    <property type="match status" value="1"/>
</dbReference>
<dbReference type="InterPro" id="IPR003593">
    <property type="entry name" value="AAA+_ATPase"/>
</dbReference>
<feature type="domain" description="ABC transporter" evidence="8">
    <location>
        <begin position="9"/>
        <end position="239"/>
    </location>
</feature>
<dbReference type="NCBIfam" id="TIGR01187">
    <property type="entry name" value="potA"/>
    <property type="match status" value="1"/>
</dbReference>
<evidence type="ECO:0000313" key="9">
    <source>
        <dbReference type="EMBL" id="MCO6050498.1"/>
    </source>
</evidence>
<dbReference type="InterPro" id="IPR013611">
    <property type="entry name" value="Transp-assoc_OB_typ2"/>
</dbReference>
<evidence type="ECO:0000256" key="3">
    <source>
        <dbReference type="ARBA" id="ARBA00022741"/>
    </source>
</evidence>
<comment type="caution">
    <text evidence="9">The sequence shown here is derived from an EMBL/GenBank/DDBJ whole genome shotgun (WGS) entry which is preliminary data.</text>
</comment>
<evidence type="ECO:0000256" key="1">
    <source>
        <dbReference type="ARBA" id="ARBA00022448"/>
    </source>
</evidence>
<dbReference type="Proteomes" id="UP001205906">
    <property type="component" value="Unassembled WGS sequence"/>
</dbReference>
<dbReference type="PROSITE" id="PS50893">
    <property type="entry name" value="ABC_TRANSPORTER_2"/>
    <property type="match status" value="1"/>
</dbReference>
<dbReference type="SUPFAM" id="SSF50331">
    <property type="entry name" value="MOP-like"/>
    <property type="match status" value="1"/>
</dbReference>
<dbReference type="InterPro" id="IPR050093">
    <property type="entry name" value="ABC_SmlMolc_Importer"/>
</dbReference>
<sequence>MQPIARDMIRVTALTRTYGSFNALDAVDLSVAQGEFVTLLGPSGSGKSTLLNLISGMIEPTSGKIEIDGRDATNQPTNQRGLGMVFQNYALMPHMTVFENVAFPLQVRKVPKSEIETRVRDVLRLIQLEHVADRKPKQLSGGQQQRISLARCIVYRPSIILMDEPLGALDKKLREDMQLEIKRLHAELGITMIYVTHDQEEALAMSDRIVLMRKGRIEQQGRPEELYFRPDTLFTADFLGSSNLLMGTIDVSARTLQTAYGNLPLPATRPGEPKSGDGVLMIRPESVRLFSETAPETWSGLQATVRDSIVLGSFVRHFLELPGGKRVIVQEPSGASLSRPERGSTVRVAWGPQDARLLRTDPDFQNL</sequence>
<accession>A0ABT1C7N9</accession>
<dbReference type="InterPro" id="IPR008995">
    <property type="entry name" value="Mo/tungstate-bd_C_term_dom"/>
</dbReference>
<dbReference type="InterPro" id="IPR005893">
    <property type="entry name" value="PotA-like"/>
</dbReference>
<evidence type="ECO:0000256" key="4">
    <source>
        <dbReference type="ARBA" id="ARBA00022840"/>
    </source>
</evidence>
<name>A0ABT1C7N9_9HYPH</name>
<dbReference type="InterPro" id="IPR003439">
    <property type="entry name" value="ABC_transporter-like_ATP-bd"/>
</dbReference>
<evidence type="ECO:0000256" key="5">
    <source>
        <dbReference type="ARBA" id="ARBA00022967"/>
    </source>
</evidence>
<dbReference type="EMBL" id="JAMXQS010000005">
    <property type="protein sequence ID" value="MCO6050498.1"/>
    <property type="molecule type" value="Genomic_DNA"/>
</dbReference>
<dbReference type="InterPro" id="IPR017871">
    <property type="entry name" value="ABC_transporter-like_CS"/>
</dbReference>
<keyword evidence="6 7" id="KW-0472">Membrane</keyword>
<reference evidence="9 10" key="1">
    <citation type="submission" date="2022-06" db="EMBL/GenBank/DDBJ databases">
        <title>Mesorhizobium sp. strain RP14 Genome sequencing and assembly.</title>
        <authorList>
            <person name="Kim I."/>
        </authorList>
    </citation>
    <scope>NUCLEOTIDE SEQUENCE [LARGE SCALE GENOMIC DNA]</scope>
    <source>
        <strain evidence="10">RP14(2022)</strain>
    </source>
</reference>
<keyword evidence="4 7" id="KW-0067">ATP-binding</keyword>
<dbReference type="InterPro" id="IPR027417">
    <property type="entry name" value="P-loop_NTPase"/>
</dbReference>
<dbReference type="SMART" id="SM00382">
    <property type="entry name" value="AAA"/>
    <property type="match status" value="1"/>
</dbReference>
<keyword evidence="1 7" id="KW-0813">Transport</keyword>
<dbReference type="Gene3D" id="2.40.50.100">
    <property type="match status" value="1"/>
</dbReference>
<comment type="function">
    <text evidence="7">Part of the ABC transporter complex PotABCD involved in spermidine/putrescine import. Responsible for energy coupling to the transport system.</text>
</comment>